<evidence type="ECO:0000256" key="19">
    <source>
        <dbReference type="SAM" id="Phobius"/>
    </source>
</evidence>
<feature type="domain" description="Cytochrome oxidase subunit II copper A binding" evidence="20">
    <location>
        <begin position="92"/>
        <end position="226"/>
    </location>
</feature>
<dbReference type="InterPro" id="IPR034210">
    <property type="entry name" value="CcO_II_C"/>
</dbReference>
<evidence type="ECO:0000256" key="4">
    <source>
        <dbReference type="ARBA" id="ARBA00015946"/>
    </source>
</evidence>
<evidence type="ECO:0000256" key="3">
    <source>
        <dbReference type="ARBA" id="ARBA00011164"/>
    </source>
</evidence>
<comment type="function">
    <text evidence="18">Component of the cytochrome c oxidase, the last enzyme in the mitochondrial electron transport chain which drives oxidative phosphorylation. The respiratory chain contains 3 multisubunit complexes succinate dehydrogenase (complex II, CII), ubiquinol-cytochrome c oxidoreductase (cytochrome b-c1 complex, complex III, CIII) and cytochrome c oxidase (complex IV, CIV), that cooperate to transfer electrons derived from NADH and succinate to molecular oxygen, creating an electrochemical gradient over the inner membrane that drives transmembrane transport and the ATP synthase. Cytochrome c oxidase is the component of the respiratory chain that catalyzes the reduction of oxygen to water. Electrons originating from reduced cytochrome c in the intermembrane space (IMS) are transferred via the dinuclear copper A center (CU(A)) of subunit 2 and heme A of subunit 1 to the active site in subunit 1, a binuclear center (BNC) formed by heme A3 and copper B (CU(B)). The BNC reduces molecular oxygen to 2 water molecules using 4 electrons from cytochrome c in the IMS and 4 protons from the mitochondrial matrix.</text>
</comment>
<accession>A0A9E8YXE6</accession>
<evidence type="ECO:0000256" key="6">
    <source>
        <dbReference type="ARBA" id="ARBA00022660"/>
    </source>
</evidence>
<dbReference type="InterPro" id="IPR011759">
    <property type="entry name" value="Cyt_c_oxidase_su2_TM_dom"/>
</dbReference>
<dbReference type="GO" id="GO:0042773">
    <property type="term" value="P:ATP synthesis coupled electron transport"/>
    <property type="evidence" value="ECO:0007669"/>
    <property type="project" value="TreeGrafter"/>
</dbReference>
<dbReference type="PROSITE" id="PS50999">
    <property type="entry name" value="COX2_TM"/>
    <property type="match status" value="1"/>
</dbReference>
<keyword evidence="13 19" id="KW-1133">Transmembrane helix</keyword>
<evidence type="ECO:0000256" key="10">
    <source>
        <dbReference type="ARBA" id="ARBA00022842"/>
    </source>
</evidence>
<geneLocation type="mitochondrion" evidence="22"/>
<keyword evidence="10" id="KW-0460">Magnesium</keyword>
<keyword evidence="5 18" id="KW-0813">Transport</keyword>
<evidence type="ECO:0000256" key="9">
    <source>
        <dbReference type="ARBA" id="ARBA00022792"/>
    </source>
</evidence>
<dbReference type="EMBL" id="OL757400">
    <property type="protein sequence ID" value="WAK83067.1"/>
    <property type="molecule type" value="Genomic_DNA"/>
</dbReference>
<comment type="subunit">
    <text evidence="3">Component of the cytochrome c oxidase (complex IV, CIV), a multisubunit enzyme composed of a catalytic core of 3 subunits and several supernumerary subunits. The complex exists as a monomer or a dimer and forms supercomplexes (SCs) in the inner mitochondrial membrane with ubiquinol-cytochrome c oxidoreductase (cytochrome b-c1 complex, complex III, CIII).</text>
</comment>
<dbReference type="Pfam" id="PF00116">
    <property type="entry name" value="COX2"/>
    <property type="match status" value="1"/>
</dbReference>
<dbReference type="GO" id="GO:0005507">
    <property type="term" value="F:copper ion binding"/>
    <property type="evidence" value="ECO:0007669"/>
    <property type="project" value="InterPro"/>
</dbReference>
<evidence type="ECO:0000256" key="11">
    <source>
        <dbReference type="ARBA" id="ARBA00022967"/>
    </source>
</evidence>
<dbReference type="InterPro" id="IPR036257">
    <property type="entry name" value="Cyt_c_oxidase_su2_TM_sf"/>
</dbReference>
<dbReference type="PRINTS" id="PR01166">
    <property type="entry name" value="CYCOXIDASEII"/>
</dbReference>
<dbReference type="Gene3D" id="1.10.287.90">
    <property type="match status" value="1"/>
</dbReference>
<organism evidence="22">
    <name type="scientific">Janus sp. 1 GYN-2022e</name>
    <dbReference type="NCBI Taxonomy" id="3003421"/>
    <lineage>
        <taxon>Eukaryota</taxon>
        <taxon>Metazoa</taxon>
        <taxon>Ecdysozoa</taxon>
        <taxon>Arthropoda</taxon>
        <taxon>Hexapoda</taxon>
        <taxon>Insecta</taxon>
        <taxon>Pterygota</taxon>
        <taxon>Neoptera</taxon>
        <taxon>Endopterygota</taxon>
        <taxon>Hymenoptera</taxon>
        <taxon>Cephoidea</taxon>
        <taxon>Cephidae</taxon>
        <taxon>Janus</taxon>
    </lineage>
</organism>
<dbReference type="GO" id="GO:0004129">
    <property type="term" value="F:cytochrome-c oxidase activity"/>
    <property type="evidence" value="ECO:0007669"/>
    <property type="project" value="UniProtKB-EC"/>
</dbReference>
<reference evidence="22" key="1">
    <citation type="submission" date="2021-12" db="EMBL/GenBank/DDBJ databases">
        <authorList>
            <person name="Niu G."/>
            <person name="Li D."/>
            <person name="Tan B."/>
            <person name="Xu J."/>
            <person name="Wei M."/>
        </authorList>
    </citation>
    <scope>NUCLEOTIDE SEQUENCE</scope>
</reference>
<keyword evidence="16 18" id="KW-0472">Membrane</keyword>
<sequence>MSTWSMTNMQDANSPTMEHMIMFHDHTLMINTLIISMVCYMLILIYIKSYFNRTIMQNQTLEFIWTFLPMILLVFLAFPSVKILYLSDETLSPTVTIKTIGHQWYWTYEYSDFKETLEYDSFMVPIEESKINNYRLLEVNNRTIIPMSIQTRLLVTSTDVIHSWTMPSMGVKIDATPGRMNQISVISQRPGIFSGQCSEICGANHSFMPIMVEVTNMELFISWIKFLMS</sequence>
<evidence type="ECO:0000256" key="15">
    <source>
        <dbReference type="ARBA" id="ARBA00023128"/>
    </source>
</evidence>
<comment type="cofactor">
    <cofactor evidence="18">
        <name>Cu cation</name>
        <dbReference type="ChEBI" id="CHEBI:23378"/>
    </cofactor>
    <text evidence="18">Binds a copper A center.</text>
</comment>
<feature type="transmembrane region" description="Helical" evidence="19">
    <location>
        <begin position="63"/>
        <end position="85"/>
    </location>
</feature>
<keyword evidence="11" id="KW-1278">Translocase</keyword>
<proteinExistence type="inferred from homology"/>
<dbReference type="CDD" id="cd13912">
    <property type="entry name" value="CcO_II_C"/>
    <property type="match status" value="1"/>
</dbReference>
<evidence type="ECO:0000256" key="17">
    <source>
        <dbReference type="ARBA" id="ARBA00049512"/>
    </source>
</evidence>
<gene>
    <name evidence="22" type="primary">COX2</name>
</gene>
<dbReference type="PROSITE" id="PS00078">
    <property type="entry name" value="COX2"/>
    <property type="match status" value="1"/>
</dbReference>
<comment type="similarity">
    <text evidence="2 18">Belongs to the cytochrome c oxidase subunit 2 family.</text>
</comment>
<evidence type="ECO:0000256" key="18">
    <source>
        <dbReference type="RuleBase" id="RU000457"/>
    </source>
</evidence>
<evidence type="ECO:0000256" key="8">
    <source>
        <dbReference type="ARBA" id="ARBA00022723"/>
    </source>
</evidence>
<evidence type="ECO:0000256" key="7">
    <source>
        <dbReference type="ARBA" id="ARBA00022692"/>
    </source>
</evidence>
<dbReference type="InterPro" id="IPR045187">
    <property type="entry name" value="CcO_II"/>
</dbReference>
<keyword evidence="12 18" id="KW-0249">Electron transport</keyword>
<dbReference type="PANTHER" id="PTHR22888:SF9">
    <property type="entry name" value="CYTOCHROME C OXIDASE SUBUNIT 2"/>
    <property type="match status" value="1"/>
</dbReference>
<name>A0A9E8YXE6_9HYME</name>
<protein>
    <recommendedName>
        <fullName evidence="4 18">Cytochrome c oxidase subunit 2</fullName>
    </recommendedName>
</protein>
<evidence type="ECO:0000256" key="16">
    <source>
        <dbReference type="ARBA" id="ARBA00023136"/>
    </source>
</evidence>
<dbReference type="PROSITE" id="PS50857">
    <property type="entry name" value="COX2_CUA"/>
    <property type="match status" value="1"/>
</dbReference>
<keyword evidence="14 18" id="KW-0186">Copper</keyword>
<dbReference type="InterPro" id="IPR002429">
    <property type="entry name" value="CcO_II-like_C"/>
</dbReference>
<evidence type="ECO:0000313" key="22">
    <source>
        <dbReference type="EMBL" id="WAK83067.1"/>
    </source>
</evidence>
<dbReference type="SUPFAM" id="SSF81464">
    <property type="entry name" value="Cytochrome c oxidase subunit II-like, transmembrane region"/>
    <property type="match status" value="1"/>
</dbReference>
<dbReference type="AlphaFoldDB" id="A0A9E8YXE6"/>
<dbReference type="Pfam" id="PF02790">
    <property type="entry name" value="COX2_TM"/>
    <property type="match status" value="1"/>
</dbReference>
<keyword evidence="6 18" id="KW-0679">Respiratory chain</keyword>
<dbReference type="FunFam" id="2.60.40.420:FF:000001">
    <property type="entry name" value="Cytochrome c oxidase subunit 2"/>
    <property type="match status" value="1"/>
</dbReference>
<keyword evidence="7 18" id="KW-0812">Transmembrane</keyword>
<keyword evidence="15 18" id="KW-0496">Mitochondrion</keyword>
<dbReference type="InterPro" id="IPR001505">
    <property type="entry name" value="Copper_CuA"/>
</dbReference>
<evidence type="ECO:0000259" key="20">
    <source>
        <dbReference type="PROSITE" id="PS50857"/>
    </source>
</evidence>
<evidence type="ECO:0000256" key="5">
    <source>
        <dbReference type="ARBA" id="ARBA00022448"/>
    </source>
</evidence>
<dbReference type="PANTHER" id="PTHR22888">
    <property type="entry name" value="CYTOCHROME C OXIDASE, SUBUNIT II"/>
    <property type="match status" value="1"/>
</dbReference>
<dbReference type="SUPFAM" id="SSF49503">
    <property type="entry name" value="Cupredoxins"/>
    <property type="match status" value="1"/>
</dbReference>
<evidence type="ECO:0000256" key="14">
    <source>
        <dbReference type="ARBA" id="ARBA00023008"/>
    </source>
</evidence>
<feature type="domain" description="Cytochrome oxidase subunit II transmembrane region profile" evidence="21">
    <location>
        <begin position="1"/>
        <end position="91"/>
    </location>
</feature>
<feature type="transmembrane region" description="Helical" evidence="19">
    <location>
        <begin position="28"/>
        <end position="51"/>
    </location>
</feature>
<evidence type="ECO:0000259" key="21">
    <source>
        <dbReference type="PROSITE" id="PS50999"/>
    </source>
</evidence>
<dbReference type="GO" id="GO:0005743">
    <property type="term" value="C:mitochondrial inner membrane"/>
    <property type="evidence" value="ECO:0007669"/>
    <property type="project" value="UniProtKB-SubCell"/>
</dbReference>
<dbReference type="Gene3D" id="2.60.40.420">
    <property type="entry name" value="Cupredoxins - blue copper proteins"/>
    <property type="match status" value="1"/>
</dbReference>
<evidence type="ECO:0000256" key="1">
    <source>
        <dbReference type="ARBA" id="ARBA00004448"/>
    </source>
</evidence>
<keyword evidence="8 18" id="KW-0479">Metal-binding</keyword>
<evidence type="ECO:0000256" key="2">
    <source>
        <dbReference type="ARBA" id="ARBA00007866"/>
    </source>
</evidence>
<evidence type="ECO:0000256" key="12">
    <source>
        <dbReference type="ARBA" id="ARBA00022982"/>
    </source>
</evidence>
<comment type="catalytic activity">
    <reaction evidence="17">
        <text>4 Fe(II)-[cytochrome c] + O2 + 8 H(+)(in) = 4 Fe(III)-[cytochrome c] + 2 H2O + 4 H(+)(out)</text>
        <dbReference type="Rhea" id="RHEA:11436"/>
        <dbReference type="Rhea" id="RHEA-COMP:10350"/>
        <dbReference type="Rhea" id="RHEA-COMP:14399"/>
        <dbReference type="ChEBI" id="CHEBI:15377"/>
        <dbReference type="ChEBI" id="CHEBI:15378"/>
        <dbReference type="ChEBI" id="CHEBI:15379"/>
        <dbReference type="ChEBI" id="CHEBI:29033"/>
        <dbReference type="ChEBI" id="CHEBI:29034"/>
        <dbReference type="EC" id="7.1.1.9"/>
    </reaction>
    <physiologicalReaction direction="left-to-right" evidence="17">
        <dbReference type="Rhea" id="RHEA:11437"/>
    </physiologicalReaction>
</comment>
<comment type="subcellular location">
    <subcellularLocation>
        <location evidence="1 18">Mitochondrion inner membrane</location>
        <topology evidence="1 18">Multi-pass membrane protein</topology>
    </subcellularLocation>
</comment>
<dbReference type="InterPro" id="IPR008972">
    <property type="entry name" value="Cupredoxin"/>
</dbReference>
<keyword evidence="9 18" id="KW-0999">Mitochondrion inner membrane</keyword>
<evidence type="ECO:0000256" key="13">
    <source>
        <dbReference type="ARBA" id="ARBA00022989"/>
    </source>
</evidence>